<keyword evidence="4" id="KW-0472">Membrane</keyword>
<reference evidence="6 7" key="1">
    <citation type="journal article" name="Sci. Rep.">
        <title>Genome-scale phylogenetic analyses confirm Olpidium as the closest living zoosporic fungus to the non-flagellated, terrestrial fungi.</title>
        <authorList>
            <person name="Chang Y."/>
            <person name="Rochon D."/>
            <person name="Sekimoto S."/>
            <person name="Wang Y."/>
            <person name="Chovatia M."/>
            <person name="Sandor L."/>
            <person name="Salamov A."/>
            <person name="Grigoriev I.V."/>
            <person name="Stajich J.E."/>
            <person name="Spatafora J.W."/>
        </authorList>
    </citation>
    <scope>NUCLEOTIDE SEQUENCE [LARGE SCALE GENOMIC DNA]</scope>
    <source>
        <strain evidence="6">S191</strain>
    </source>
</reference>
<dbReference type="FunFam" id="3.30.70.100:FF:000001">
    <property type="entry name" value="ATPase copper transporting beta"/>
    <property type="match status" value="2"/>
</dbReference>
<feature type="compositionally biased region" description="Basic and acidic residues" evidence="3">
    <location>
        <begin position="525"/>
        <end position="543"/>
    </location>
</feature>
<dbReference type="EMBL" id="JAEFCI010009316">
    <property type="protein sequence ID" value="KAG5457888.1"/>
    <property type="molecule type" value="Genomic_DNA"/>
</dbReference>
<dbReference type="InterPro" id="IPR006121">
    <property type="entry name" value="HMA_dom"/>
</dbReference>
<feature type="transmembrane region" description="Helical" evidence="4">
    <location>
        <begin position="366"/>
        <end position="388"/>
    </location>
</feature>
<dbReference type="PROSITE" id="PS01047">
    <property type="entry name" value="HMA_1"/>
    <property type="match status" value="2"/>
</dbReference>
<feature type="domain" description="HMA" evidence="5">
    <location>
        <begin position="148"/>
        <end position="214"/>
    </location>
</feature>
<sequence>MAPAAAFLVNGAAPPSSTVIVLPVKGMTCHSCVAAVTAGLAAVKGVEDVRVDLASESASVTLPWPASVSRQELIDAIEDCGFECPAGADPIRSAADSKALTLTPTAAPEFSIHPALSSPSLVTPPFTPVEPPSRLKVCSPKAKPDAETLSQFEVHGMSCASCVANIERKLNAVPGIKSVVVSLLAERAEVHYQPGLVSEAEIADSINGLGFKAVPLKSTKEGVVELNVYGLKDANMAREDAALLFFFSLEQHVSELPGVIAATVDFQAGTAGITLNKSGKTGVRDLVDRMQTFGVTALVPETSQSAQLRSLQHTRAVQAWKRAFWRCLVFAVPVFFICMVVPMLEGRSWQEINAAQIVPGLYWTDFIAGVLTIPVQFGVGSTFFRSAWEALSHGAANMDVLVALGTSAAFGFSVLTCVMQVLGCALYGARMMDPEDSMRLMSTMFRAKGMPGLQADPHTGTVFQIRQATFFDTSTMLITFITLGRYLENKAKGHVRTRLACVVRLGQTDVPEAAKRSASRRRSRRGDGRAANTDRARADRRLAEGAAGRQHSGGRNGRFRRLQRRRVDGDRRIHPGRQEAGRPRYRRNDERTRGPPNACDQSGRRHSVVADSAAGGERADAEGAHSVLRRHTVRVLRSLSGLPRPAHVLLVDADLALGAVEFSPKHVPPGALLPVRLLEDVHLRHRGRVPLRPRPQHADGRHGRHRRWGAARHPDQRRSGPAGRTRGHEGRF</sequence>
<evidence type="ECO:0000256" key="1">
    <source>
        <dbReference type="ARBA" id="ARBA00022723"/>
    </source>
</evidence>
<feature type="transmembrane region" description="Helical" evidence="4">
    <location>
        <begin position="323"/>
        <end position="345"/>
    </location>
</feature>
<dbReference type="PANTHER" id="PTHR46594">
    <property type="entry name" value="P-TYPE CATION-TRANSPORTING ATPASE"/>
    <property type="match status" value="1"/>
</dbReference>
<dbReference type="CDD" id="cd00371">
    <property type="entry name" value="HMA"/>
    <property type="match status" value="2"/>
</dbReference>
<feature type="domain" description="HMA" evidence="5">
    <location>
        <begin position="18"/>
        <end position="85"/>
    </location>
</feature>
<dbReference type="SUPFAM" id="SSF55008">
    <property type="entry name" value="HMA, heavy metal-associated domain"/>
    <property type="match status" value="2"/>
</dbReference>
<dbReference type="Pfam" id="PF00403">
    <property type="entry name" value="HMA"/>
    <property type="match status" value="2"/>
</dbReference>
<keyword evidence="4" id="KW-1133">Transmembrane helix</keyword>
<dbReference type="AlphaFoldDB" id="A0A8H7ZQP2"/>
<keyword evidence="7" id="KW-1185">Reference proteome</keyword>
<evidence type="ECO:0000259" key="5">
    <source>
        <dbReference type="PROSITE" id="PS50846"/>
    </source>
</evidence>
<gene>
    <name evidence="6" type="ORF">BJ554DRAFT_1990</name>
</gene>
<comment type="caution">
    <text evidence="6">The sequence shown here is derived from an EMBL/GenBank/DDBJ whole genome shotgun (WGS) entry which is preliminary data.</text>
</comment>
<evidence type="ECO:0000256" key="4">
    <source>
        <dbReference type="SAM" id="Phobius"/>
    </source>
</evidence>
<dbReference type="Proteomes" id="UP000673691">
    <property type="component" value="Unassembled WGS sequence"/>
</dbReference>
<proteinExistence type="predicted"/>
<dbReference type="Gene3D" id="3.30.70.100">
    <property type="match status" value="2"/>
</dbReference>
<organism evidence="6 7">
    <name type="scientific">Olpidium bornovanus</name>
    <dbReference type="NCBI Taxonomy" id="278681"/>
    <lineage>
        <taxon>Eukaryota</taxon>
        <taxon>Fungi</taxon>
        <taxon>Fungi incertae sedis</taxon>
        <taxon>Olpidiomycota</taxon>
        <taxon>Olpidiomycotina</taxon>
        <taxon>Olpidiomycetes</taxon>
        <taxon>Olpidiales</taxon>
        <taxon>Olpidiaceae</taxon>
        <taxon>Olpidium</taxon>
    </lineage>
</organism>
<evidence type="ECO:0000313" key="7">
    <source>
        <dbReference type="Proteomes" id="UP000673691"/>
    </source>
</evidence>
<dbReference type="GO" id="GO:0005507">
    <property type="term" value="F:copper ion binding"/>
    <property type="evidence" value="ECO:0007669"/>
    <property type="project" value="InterPro"/>
</dbReference>
<feature type="compositionally biased region" description="Basic and acidic residues" evidence="3">
    <location>
        <begin position="565"/>
        <end position="593"/>
    </location>
</feature>
<dbReference type="NCBIfam" id="TIGR00003">
    <property type="entry name" value="copper ion binding protein"/>
    <property type="match status" value="2"/>
</dbReference>
<keyword evidence="1" id="KW-0479">Metal-binding</keyword>
<evidence type="ECO:0000256" key="3">
    <source>
        <dbReference type="SAM" id="MobiDB-lite"/>
    </source>
</evidence>
<keyword evidence="4" id="KW-0812">Transmembrane</keyword>
<dbReference type="InterPro" id="IPR006122">
    <property type="entry name" value="HMA_Cu_ion-bd"/>
</dbReference>
<evidence type="ECO:0000256" key="2">
    <source>
        <dbReference type="ARBA" id="ARBA00023008"/>
    </source>
</evidence>
<dbReference type="OrthoDB" id="432719at2759"/>
<accession>A0A8H7ZQP2</accession>
<dbReference type="PANTHER" id="PTHR46594:SF4">
    <property type="entry name" value="P-TYPE CATION-TRANSPORTING ATPASE"/>
    <property type="match status" value="1"/>
</dbReference>
<feature type="region of interest" description="Disordered" evidence="3">
    <location>
        <begin position="688"/>
        <end position="732"/>
    </location>
</feature>
<protein>
    <recommendedName>
        <fullName evidence="5">HMA domain-containing protein</fullName>
    </recommendedName>
</protein>
<feature type="region of interest" description="Disordered" evidence="3">
    <location>
        <begin position="511"/>
        <end position="623"/>
    </location>
</feature>
<dbReference type="InterPro" id="IPR036163">
    <property type="entry name" value="HMA_dom_sf"/>
</dbReference>
<dbReference type="InterPro" id="IPR017969">
    <property type="entry name" value="Heavy-metal-associated_CS"/>
</dbReference>
<name>A0A8H7ZQP2_9FUNG</name>
<dbReference type="PROSITE" id="PS50846">
    <property type="entry name" value="HMA_2"/>
    <property type="match status" value="2"/>
</dbReference>
<keyword evidence="2" id="KW-0186">Copper</keyword>
<feature type="transmembrane region" description="Helical" evidence="4">
    <location>
        <begin position="408"/>
        <end position="429"/>
    </location>
</feature>
<evidence type="ECO:0000313" key="6">
    <source>
        <dbReference type="EMBL" id="KAG5457888.1"/>
    </source>
</evidence>